<dbReference type="Proteomes" id="UP000198827">
    <property type="component" value="Chromosome I"/>
</dbReference>
<proteinExistence type="predicted"/>
<dbReference type="PROSITE" id="PS51257">
    <property type="entry name" value="PROKAR_LIPOPROTEIN"/>
    <property type="match status" value="1"/>
</dbReference>
<name>A0A1H0QM84_9PSED</name>
<keyword evidence="1" id="KW-0732">Signal</keyword>
<evidence type="ECO:0000256" key="1">
    <source>
        <dbReference type="SAM" id="SignalP"/>
    </source>
</evidence>
<dbReference type="RefSeq" id="WP_157695042.1">
    <property type="nucleotide sequence ID" value="NZ_LT629705.1"/>
</dbReference>
<gene>
    <name evidence="2" type="ORF">SAMN04489798_4923</name>
</gene>
<reference evidence="2 3" key="1">
    <citation type="submission" date="2016-10" db="EMBL/GenBank/DDBJ databases">
        <authorList>
            <person name="de Groot N.N."/>
        </authorList>
    </citation>
    <scope>NUCLEOTIDE SEQUENCE [LARGE SCALE GENOMIC DNA]</scope>
    <source>
        <strain evidence="2 3">CECT 7543</strain>
    </source>
</reference>
<feature type="chain" id="PRO_5009251009" description="Lipoprotein" evidence="1">
    <location>
        <begin position="22"/>
        <end position="131"/>
    </location>
</feature>
<evidence type="ECO:0008006" key="4">
    <source>
        <dbReference type="Google" id="ProtNLM"/>
    </source>
</evidence>
<accession>A0A1H0QM84</accession>
<dbReference type="OrthoDB" id="6878101at2"/>
<dbReference type="AlphaFoldDB" id="A0A1H0QM84"/>
<dbReference type="EMBL" id="LT629705">
    <property type="protein sequence ID" value="SDP17836.1"/>
    <property type="molecule type" value="Genomic_DNA"/>
</dbReference>
<sequence length="131" mass="14451">MNIERWSCLFLVLALSGCATSGGNTVKPVSPSAVALDDEQVRSTLVGNKLNNIGPSGLPYTLSFNADGTEIFTLSGKPPETEYWTVKDGVICFTSPKIPKECYRLKKDKDDYWLVHPQTGAVHYHYTLTPQ</sequence>
<protein>
    <recommendedName>
        <fullName evidence="4">Lipoprotein</fullName>
    </recommendedName>
</protein>
<feature type="signal peptide" evidence="1">
    <location>
        <begin position="1"/>
        <end position="21"/>
    </location>
</feature>
<evidence type="ECO:0000313" key="2">
    <source>
        <dbReference type="EMBL" id="SDP17836.1"/>
    </source>
</evidence>
<evidence type="ECO:0000313" key="3">
    <source>
        <dbReference type="Proteomes" id="UP000198827"/>
    </source>
</evidence>
<organism evidence="2 3">
    <name type="scientific">Pseudomonas arsenicoxydans</name>
    <dbReference type="NCBI Taxonomy" id="702115"/>
    <lineage>
        <taxon>Bacteria</taxon>
        <taxon>Pseudomonadati</taxon>
        <taxon>Pseudomonadota</taxon>
        <taxon>Gammaproteobacteria</taxon>
        <taxon>Pseudomonadales</taxon>
        <taxon>Pseudomonadaceae</taxon>
        <taxon>Pseudomonas</taxon>
    </lineage>
</organism>